<proteinExistence type="predicted"/>
<protein>
    <submittedName>
        <fullName evidence="1">Uncharacterized protein</fullName>
    </submittedName>
</protein>
<dbReference type="EMBL" id="BOMM01000014">
    <property type="protein sequence ID" value="GIE10184.1"/>
    <property type="molecule type" value="Genomic_DNA"/>
</dbReference>
<dbReference type="Proteomes" id="UP000598174">
    <property type="component" value="Unassembled WGS sequence"/>
</dbReference>
<evidence type="ECO:0000313" key="1">
    <source>
        <dbReference type="EMBL" id="GIE10184.1"/>
    </source>
</evidence>
<sequence length="107" mass="11957">MAEPSGPWRLDDFESKLHEWGPTVPLPGEVYADIKRWITTRTDRPRGNAVLVDGEENVWQAPVTYLPDLDSGLQRVVCAYRIIEAEHRIVCELFAVLPTSIGAEAGP</sequence>
<accession>A0A919IXW6</accession>
<keyword evidence="2" id="KW-1185">Reference proteome</keyword>
<name>A0A919IXW6_9ACTN</name>
<reference evidence="1" key="1">
    <citation type="submission" date="2021-01" db="EMBL/GenBank/DDBJ databases">
        <title>Whole genome shotgun sequence of Actinoplanes ferrugineus NBRC 15555.</title>
        <authorList>
            <person name="Komaki H."/>
            <person name="Tamura T."/>
        </authorList>
    </citation>
    <scope>NUCLEOTIDE SEQUENCE</scope>
    <source>
        <strain evidence="1">NBRC 15555</strain>
    </source>
</reference>
<organism evidence="1 2">
    <name type="scientific">Paractinoplanes ferrugineus</name>
    <dbReference type="NCBI Taxonomy" id="113564"/>
    <lineage>
        <taxon>Bacteria</taxon>
        <taxon>Bacillati</taxon>
        <taxon>Actinomycetota</taxon>
        <taxon>Actinomycetes</taxon>
        <taxon>Micromonosporales</taxon>
        <taxon>Micromonosporaceae</taxon>
        <taxon>Paractinoplanes</taxon>
    </lineage>
</organism>
<comment type="caution">
    <text evidence="1">The sequence shown here is derived from an EMBL/GenBank/DDBJ whole genome shotgun (WGS) entry which is preliminary data.</text>
</comment>
<gene>
    <name evidence="1" type="ORF">Afe05nite_20240</name>
</gene>
<dbReference type="RefSeq" id="WP_203816748.1">
    <property type="nucleotide sequence ID" value="NZ_BAAABP010000007.1"/>
</dbReference>
<dbReference type="AlphaFoldDB" id="A0A919IXW6"/>
<evidence type="ECO:0000313" key="2">
    <source>
        <dbReference type="Proteomes" id="UP000598174"/>
    </source>
</evidence>